<dbReference type="EMBL" id="GBXM01001751">
    <property type="protein sequence ID" value="JAI06827.1"/>
    <property type="molecule type" value="Transcribed_RNA"/>
</dbReference>
<proteinExistence type="predicted"/>
<dbReference type="AlphaFoldDB" id="A0A0E9XWP3"/>
<protein>
    <submittedName>
        <fullName evidence="2">Uncharacterized protein</fullName>
    </submittedName>
</protein>
<keyword evidence="1" id="KW-0472">Membrane</keyword>
<sequence length="27" mass="3186">MHDHLFLMLSSSTCQLLSGSFLLFMYY</sequence>
<keyword evidence="1" id="KW-1133">Transmembrane helix</keyword>
<reference evidence="2" key="1">
    <citation type="submission" date="2014-11" db="EMBL/GenBank/DDBJ databases">
        <authorList>
            <person name="Amaro Gonzalez C."/>
        </authorList>
    </citation>
    <scope>NUCLEOTIDE SEQUENCE</scope>
</reference>
<name>A0A0E9XWP3_ANGAN</name>
<organism evidence="2">
    <name type="scientific">Anguilla anguilla</name>
    <name type="common">European freshwater eel</name>
    <name type="synonym">Muraena anguilla</name>
    <dbReference type="NCBI Taxonomy" id="7936"/>
    <lineage>
        <taxon>Eukaryota</taxon>
        <taxon>Metazoa</taxon>
        <taxon>Chordata</taxon>
        <taxon>Craniata</taxon>
        <taxon>Vertebrata</taxon>
        <taxon>Euteleostomi</taxon>
        <taxon>Actinopterygii</taxon>
        <taxon>Neopterygii</taxon>
        <taxon>Teleostei</taxon>
        <taxon>Anguilliformes</taxon>
        <taxon>Anguillidae</taxon>
        <taxon>Anguilla</taxon>
    </lineage>
</organism>
<evidence type="ECO:0000256" key="1">
    <source>
        <dbReference type="SAM" id="Phobius"/>
    </source>
</evidence>
<feature type="transmembrane region" description="Helical" evidence="1">
    <location>
        <begin position="6"/>
        <end position="26"/>
    </location>
</feature>
<evidence type="ECO:0000313" key="2">
    <source>
        <dbReference type="EMBL" id="JAI06827.1"/>
    </source>
</evidence>
<reference evidence="2" key="2">
    <citation type="journal article" date="2015" name="Fish Shellfish Immunol.">
        <title>Early steps in the European eel (Anguilla anguilla)-Vibrio vulnificus interaction in the gills: Role of the RtxA13 toxin.</title>
        <authorList>
            <person name="Callol A."/>
            <person name="Pajuelo D."/>
            <person name="Ebbesson L."/>
            <person name="Teles M."/>
            <person name="MacKenzie S."/>
            <person name="Amaro C."/>
        </authorList>
    </citation>
    <scope>NUCLEOTIDE SEQUENCE</scope>
</reference>
<keyword evidence="1" id="KW-0812">Transmembrane</keyword>
<accession>A0A0E9XWP3</accession>